<dbReference type="STRING" id="1802695.A3A13_03650"/>
<reference evidence="1 2" key="1">
    <citation type="journal article" date="2016" name="Nat. Commun.">
        <title>Thousands of microbial genomes shed light on interconnected biogeochemical processes in an aquifer system.</title>
        <authorList>
            <person name="Anantharaman K."/>
            <person name="Brown C.T."/>
            <person name="Hug L.A."/>
            <person name="Sharon I."/>
            <person name="Castelle C.J."/>
            <person name="Probst A.J."/>
            <person name="Thomas B.C."/>
            <person name="Singh A."/>
            <person name="Wilkins M.J."/>
            <person name="Karaoz U."/>
            <person name="Brodie E.L."/>
            <person name="Williams K.H."/>
            <person name="Hubbard S.S."/>
            <person name="Banfield J.F."/>
        </authorList>
    </citation>
    <scope>NUCLEOTIDE SEQUENCE [LARGE SCALE GENOMIC DNA]</scope>
</reference>
<proteinExistence type="predicted"/>
<evidence type="ECO:0008006" key="3">
    <source>
        <dbReference type="Google" id="ProtNLM"/>
    </source>
</evidence>
<dbReference type="AlphaFoldDB" id="A0A1F8GHT2"/>
<dbReference type="Pfam" id="PF12686">
    <property type="entry name" value="DUF3800"/>
    <property type="match status" value="1"/>
</dbReference>
<protein>
    <recommendedName>
        <fullName evidence="3">DUF3800 domain-containing protein</fullName>
    </recommendedName>
</protein>
<accession>A0A1F8GHT2</accession>
<dbReference type="Proteomes" id="UP000178911">
    <property type="component" value="Unassembled WGS sequence"/>
</dbReference>
<evidence type="ECO:0000313" key="2">
    <source>
        <dbReference type="Proteomes" id="UP000178911"/>
    </source>
</evidence>
<name>A0A1F8GHT2_9BACT</name>
<comment type="caution">
    <text evidence="1">The sequence shown here is derived from an EMBL/GenBank/DDBJ whole genome shotgun (WGS) entry which is preliminary data.</text>
</comment>
<evidence type="ECO:0000313" key="1">
    <source>
        <dbReference type="EMBL" id="OGN24246.1"/>
    </source>
</evidence>
<organism evidence="1 2">
    <name type="scientific">Candidatus Yanofskybacteria bacterium RIFCSPLOWO2_01_FULL_43_22</name>
    <dbReference type="NCBI Taxonomy" id="1802695"/>
    <lineage>
        <taxon>Bacteria</taxon>
        <taxon>Candidatus Yanofskyibacteriota</taxon>
    </lineage>
</organism>
<dbReference type="EMBL" id="MGKJ01000013">
    <property type="protein sequence ID" value="OGN24246.1"/>
    <property type="molecule type" value="Genomic_DNA"/>
</dbReference>
<dbReference type="InterPro" id="IPR024524">
    <property type="entry name" value="DUF3800"/>
</dbReference>
<sequence>MNIFYVDDNRKETAKVSQLGGFIVAADGYKAIQDKFTKLKESKGLTRADPVKWSPPRQKIYAPQRAIPDLNAFRIEILELLAESPIKIVTSIIEEYGKYNKSLRLRYLKNSTEFLAQRLQHEVGAAGFGRIIVEHPGGDDHEIEQMRHYREIRIKGSNYPNFSMKLESLDETIYYTHDFCCDGIQLADFIVGSIGHAIEKKDYSFVRLYKDKIRKVNDKIKGAGIVVYPSSSLIADELINNLQ</sequence>
<gene>
    <name evidence="1" type="ORF">A3A13_03650</name>
</gene>